<accession>A0ABT3XR64</accession>
<evidence type="ECO:0000313" key="1">
    <source>
        <dbReference type="EMBL" id="MCX8524618.1"/>
    </source>
</evidence>
<reference evidence="1" key="1">
    <citation type="submission" date="2022-10" db="EMBL/GenBank/DDBJ databases">
        <title>Chryseobacterium sp. nov., a novel bacterial species.</title>
        <authorList>
            <person name="Cao Y."/>
        </authorList>
    </citation>
    <scope>NUCLEOTIDE SEQUENCE</scope>
    <source>
        <strain evidence="1">CCTCC AB2015118</strain>
    </source>
</reference>
<sequence>MDKNIVKLKKLVEKHLHQSKDEISSFFGQPLRKSDDFIWFFRVYKFNIFHEEIIFIFEEDKVVDIVLVIYFLWFKVKSIYYFENQNPEYKVLNFRYILKKNTVILISISKIEIFQSLFEGNKKFLVMALDSLPKLNFIIY</sequence>
<evidence type="ECO:0000313" key="2">
    <source>
        <dbReference type="Proteomes" id="UP001073122"/>
    </source>
</evidence>
<keyword evidence="2" id="KW-1185">Reference proteome</keyword>
<protein>
    <submittedName>
        <fullName evidence="1">Uncharacterized protein</fullName>
    </submittedName>
</protein>
<gene>
    <name evidence="1" type="ORF">OF897_11905</name>
</gene>
<comment type="caution">
    <text evidence="1">The sequence shown here is derived from an EMBL/GenBank/DDBJ whole genome shotgun (WGS) entry which is preliminary data.</text>
</comment>
<organism evidence="1 2">
    <name type="scientific">Chryseobacterium formosus</name>
    <dbReference type="NCBI Taxonomy" id="1537363"/>
    <lineage>
        <taxon>Bacteria</taxon>
        <taxon>Pseudomonadati</taxon>
        <taxon>Bacteroidota</taxon>
        <taxon>Flavobacteriia</taxon>
        <taxon>Flavobacteriales</taxon>
        <taxon>Weeksellaceae</taxon>
        <taxon>Chryseobacterium group</taxon>
        <taxon>Chryseobacterium</taxon>
    </lineage>
</organism>
<name>A0ABT3XR64_9FLAO</name>
<dbReference type="Proteomes" id="UP001073122">
    <property type="component" value="Unassembled WGS sequence"/>
</dbReference>
<dbReference type="RefSeq" id="WP_267265905.1">
    <property type="nucleotide sequence ID" value="NZ_JAOVZW010000013.1"/>
</dbReference>
<proteinExistence type="predicted"/>
<dbReference type="EMBL" id="JAOVZW010000013">
    <property type="protein sequence ID" value="MCX8524618.1"/>
    <property type="molecule type" value="Genomic_DNA"/>
</dbReference>